<dbReference type="InterPro" id="IPR000923">
    <property type="entry name" value="BlueCu_1"/>
</dbReference>
<dbReference type="AlphaFoldDB" id="A0A6N9Q8H3"/>
<sequence length="48" mass="5313">MKSIHMNANAGQTVSIKFIPKEEGEFVFFCTVPGHKEAGMVGKFIVKE</sequence>
<dbReference type="InterPro" id="IPR033138">
    <property type="entry name" value="Cu_oxidase_CS"/>
</dbReference>
<dbReference type="GO" id="GO:0009055">
    <property type="term" value="F:electron transfer activity"/>
    <property type="evidence" value="ECO:0007669"/>
    <property type="project" value="InterPro"/>
</dbReference>
<dbReference type="InterPro" id="IPR008972">
    <property type="entry name" value="Cupredoxin"/>
</dbReference>
<feature type="domain" description="Blue (type 1) copper" evidence="3">
    <location>
        <begin position="8"/>
        <end position="47"/>
    </location>
</feature>
<keyword evidence="1" id="KW-0479">Metal-binding</keyword>
<name>A0A6N9Q8H3_9BACL</name>
<reference evidence="4 5" key="1">
    <citation type="submission" date="2019-01" db="EMBL/GenBank/DDBJ databases">
        <title>Chengkuizengella sp. nov., isolated from deep-sea sediment of East Pacific Ocean.</title>
        <authorList>
            <person name="Yang J."/>
            <person name="Lai Q."/>
            <person name="Shao Z."/>
        </authorList>
    </citation>
    <scope>NUCLEOTIDE SEQUENCE [LARGE SCALE GENOMIC DNA]</scope>
    <source>
        <strain evidence="4 5">YPA3-1-1</strain>
    </source>
</reference>
<proteinExistence type="predicted"/>
<evidence type="ECO:0000256" key="2">
    <source>
        <dbReference type="ARBA" id="ARBA00023008"/>
    </source>
</evidence>
<accession>A0A6N9Q8H3</accession>
<dbReference type="OrthoDB" id="9816061at2"/>
<keyword evidence="5" id="KW-1185">Reference proteome</keyword>
<dbReference type="Gene3D" id="2.60.40.420">
    <property type="entry name" value="Cupredoxins - blue copper proteins"/>
    <property type="match status" value="1"/>
</dbReference>
<dbReference type="Proteomes" id="UP000448943">
    <property type="component" value="Unassembled WGS sequence"/>
</dbReference>
<protein>
    <recommendedName>
        <fullName evidence="3">Blue (type 1) copper domain-containing protein</fullName>
    </recommendedName>
</protein>
<evidence type="ECO:0000259" key="3">
    <source>
        <dbReference type="Pfam" id="PF00127"/>
    </source>
</evidence>
<dbReference type="SUPFAM" id="SSF49503">
    <property type="entry name" value="Cupredoxins"/>
    <property type="match status" value="1"/>
</dbReference>
<comment type="caution">
    <text evidence="4">The sequence shown here is derived from an EMBL/GenBank/DDBJ whole genome shotgun (WGS) entry which is preliminary data.</text>
</comment>
<evidence type="ECO:0000256" key="1">
    <source>
        <dbReference type="ARBA" id="ARBA00022723"/>
    </source>
</evidence>
<keyword evidence="2" id="KW-0186">Copper</keyword>
<dbReference type="EMBL" id="SIJB01000062">
    <property type="protein sequence ID" value="NBI31152.1"/>
    <property type="molecule type" value="Genomic_DNA"/>
</dbReference>
<dbReference type="Pfam" id="PF00127">
    <property type="entry name" value="Copper-bind"/>
    <property type="match status" value="1"/>
</dbReference>
<organism evidence="4 5">
    <name type="scientific">Chengkuizengella marina</name>
    <dbReference type="NCBI Taxonomy" id="2507566"/>
    <lineage>
        <taxon>Bacteria</taxon>
        <taxon>Bacillati</taxon>
        <taxon>Bacillota</taxon>
        <taxon>Bacilli</taxon>
        <taxon>Bacillales</taxon>
        <taxon>Paenibacillaceae</taxon>
        <taxon>Chengkuizengella</taxon>
    </lineage>
</organism>
<evidence type="ECO:0000313" key="4">
    <source>
        <dbReference type="EMBL" id="NBI31152.1"/>
    </source>
</evidence>
<dbReference type="GO" id="GO:0005507">
    <property type="term" value="F:copper ion binding"/>
    <property type="evidence" value="ECO:0007669"/>
    <property type="project" value="InterPro"/>
</dbReference>
<gene>
    <name evidence="4" type="ORF">ERL59_19655</name>
</gene>
<evidence type="ECO:0000313" key="5">
    <source>
        <dbReference type="Proteomes" id="UP000448943"/>
    </source>
</evidence>
<dbReference type="PROSITE" id="PS00079">
    <property type="entry name" value="MULTICOPPER_OXIDASE1"/>
    <property type="match status" value="1"/>
</dbReference>